<keyword evidence="1" id="KW-1133">Transmembrane helix</keyword>
<dbReference type="AlphaFoldDB" id="A0A8D9AIF9"/>
<keyword evidence="1" id="KW-0812">Transmembrane</keyword>
<sequence>MNPGPIINLFLKEDCLYLVLKPLGLNTRGTRGGGVGLVLLLTRILPGFIYGSFFWFRIPARKKCNNEIFFHEQSVSMSTTLRVETYRVSYHTFVILEEKQIFSPF</sequence>
<feature type="transmembrane region" description="Helical" evidence="1">
    <location>
        <begin position="35"/>
        <end position="56"/>
    </location>
</feature>
<proteinExistence type="predicted"/>
<name>A0A8D9AIF9_9HEMI</name>
<evidence type="ECO:0000313" key="2">
    <source>
        <dbReference type="EMBL" id="CAG6764917.1"/>
    </source>
</evidence>
<accession>A0A8D9AIF9</accession>
<organism evidence="2">
    <name type="scientific">Cacopsylla melanoneura</name>
    <dbReference type="NCBI Taxonomy" id="428564"/>
    <lineage>
        <taxon>Eukaryota</taxon>
        <taxon>Metazoa</taxon>
        <taxon>Ecdysozoa</taxon>
        <taxon>Arthropoda</taxon>
        <taxon>Hexapoda</taxon>
        <taxon>Insecta</taxon>
        <taxon>Pterygota</taxon>
        <taxon>Neoptera</taxon>
        <taxon>Paraneoptera</taxon>
        <taxon>Hemiptera</taxon>
        <taxon>Sternorrhyncha</taxon>
        <taxon>Psylloidea</taxon>
        <taxon>Psyllidae</taxon>
        <taxon>Psyllinae</taxon>
        <taxon>Cacopsylla</taxon>
    </lineage>
</organism>
<evidence type="ECO:0000256" key="1">
    <source>
        <dbReference type="SAM" id="Phobius"/>
    </source>
</evidence>
<protein>
    <submittedName>
        <fullName evidence="2">Uncharacterized protein</fullName>
    </submittedName>
</protein>
<dbReference type="EMBL" id="HBUF01566977">
    <property type="protein sequence ID" value="CAG6764917.1"/>
    <property type="molecule type" value="Transcribed_RNA"/>
</dbReference>
<keyword evidence="1" id="KW-0472">Membrane</keyword>
<dbReference type="EMBL" id="HBUF01566976">
    <property type="protein sequence ID" value="CAG6764915.1"/>
    <property type="molecule type" value="Transcribed_RNA"/>
</dbReference>
<reference evidence="2" key="1">
    <citation type="submission" date="2021-05" db="EMBL/GenBank/DDBJ databases">
        <authorList>
            <person name="Alioto T."/>
            <person name="Alioto T."/>
            <person name="Gomez Garrido J."/>
        </authorList>
    </citation>
    <scope>NUCLEOTIDE SEQUENCE</scope>
</reference>